<dbReference type="InterPro" id="IPR000331">
    <property type="entry name" value="Rap/Ran_GAP_dom"/>
</dbReference>
<protein>
    <recommendedName>
        <fullName evidence="1">Rap-GAP domain-containing protein</fullName>
    </recommendedName>
</protein>
<keyword evidence="3" id="KW-1185">Reference proteome</keyword>
<feature type="non-terminal residue" evidence="2">
    <location>
        <position position="1"/>
    </location>
</feature>
<accession>A0ABD0R029</accession>
<feature type="non-terminal residue" evidence="2">
    <location>
        <position position="53"/>
    </location>
</feature>
<comment type="caution">
    <text evidence="2">The sequence shown here is derived from an EMBL/GenBank/DDBJ whole genome shotgun (WGS) entry which is preliminary data.</text>
</comment>
<dbReference type="Proteomes" id="UP001529510">
    <property type="component" value="Unassembled WGS sequence"/>
</dbReference>
<dbReference type="AlphaFoldDB" id="A0ABD0R029"/>
<dbReference type="PANTHER" id="PTHR21344">
    <property type="entry name" value="RAL GTPASE-ACTIVATING PROTEIN SUBUNIT BETA"/>
    <property type="match status" value="1"/>
</dbReference>
<sequence length="53" mass="5857">EPGNSRLPPHLIALDSSVPGFFDDVGYLDLLPSRPCDTVFIFYMKAGQKSSQE</sequence>
<evidence type="ECO:0000259" key="1">
    <source>
        <dbReference type="PROSITE" id="PS50085"/>
    </source>
</evidence>
<organism evidence="2 3">
    <name type="scientific">Cirrhinus mrigala</name>
    <name type="common">Mrigala</name>
    <dbReference type="NCBI Taxonomy" id="683832"/>
    <lineage>
        <taxon>Eukaryota</taxon>
        <taxon>Metazoa</taxon>
        <taxon>Chordata</taxon>
        <taxon>Craniata</taxon>
        <taxon>Vertebrata</taxon>
        <taxon>Euteleostomi</taxon>
        <taxon>Actinopterygii</taxon>
        <taxon>Neopterygii</taxon>
        <taxon>Teleostei</taxon>
        <taxon>Ostariophysi</taxon>
        <taxon>Cypriniformes</taxon>
        <taxon>Cyprinidae</taxon>
        <taxon>Labeoninae</taxon>
        <taxon>Labeonini</taxon>
        <taxon>Cirrhinus</taxon>
    </lineage>
</organism>
<proteinExistence type="predicted"/>
<evidence type="ECO:0000313" key="3">
    <source>
        <dbReference type="Proteomes" id="UP001529510"/>
    </source>
</evidence>
<dbReference type="PANTHER" id="PTHR21344:SF1">
    <property type="entry name" value="RAL GTPASE-ACTIVATING PROTEIN SUBUNIT BETA"/>
    <property type="match status" value="1"/>
</dbReference>
<reference evidence="2 3" key="1">
    <citation type="submission" date="2024-05" db="EMBL/GenBank/DDBJ databases">
        <title>Genome sequencing and assembly of Indian major carp, Cirrhinus mrigala (Hamilton, 1822).</title>
        <authorList>
            <person name="Mohindra V."/>
            <person name="Chowdhury L.M."/>
            <person name="Lal K."/>
            <person name="Jena J.K."/>
        </authorList>
    </citation>
    <scope>NUCLEOTIDE SEQUENCE [LARGE SCALE GENOMIC DNA]</scope>
    <source>
        <strain evidence="2">CM1030</strain>
        <tissue evidence="2">Blood</tissue>
    </source>
</reference>
<gene>
    <name evidence="2" type="ORF">M9458_014505</name>
</gene>
<name>A0ABD0R029_CIRMR</name>
<evidence type="ECO:0000313" key="2">
    <source>
        <dbReference type="EMBL" id="KAL0191807.1"/>
    </source>
</evidence>
<dbReference type="EMBL" id="JAMKFB020000006">
    <property type="protein sequence ID" value="KAL0191807.1"/>
    <property type="molecule type" value="Genomic_DNA"/>
</dbReference>
<feature type="domain" description="Rap-GAP" evidence="1">
    <location>
        <begin position="25"/>
        <end position="53"/>
    </location>
</feature>
<dbReference type="PROSITE" id="PS50085">
    <property type="entry name" value="RAPGAP"/>
    <property type="match status" value="1"/>
</dbReference>
<dbReference type="InterPro" id="IPR039930">
    <property type="entry name" value="RALGAPB"/>
</dbReference>